<dbReference type="InterPro" id="IPR036928">
    <property type="entry name" value="AS_sf"/>
</dbReference>
<dbReference type="SUPFAM" id="SSF75304">
    <property type="entry name" value="Amidase signature (AS) enzymes"/>
    <property type="match status" value="1"/>
</dbReference>
<protein>
    <submittedName>
        <fullName evidence="2">Amidase</fullName>
    </submittedName>
</protein>
<gene>
    <name evidence="2" type="ORF">F4148_05310</name>
</gene>
<accession>A0A6B1G4Y9</accession>
<proteinExistence type="predicted"/>
<evidence type="ECO:0000259" key="1">
    <source>
        <dbReference type="Pfam" id="PF01425"/>
    </source>
</evidence>
<dbReference type="PROSITE" id="PS00571">
    <property type="entry name" value="AMIDASES"/>
    <property type="match status" value="1"/>
</dbReference>
<dbReference type="InterPro" id="IPR000120">
    <property type="entry name" value="Amidase"/>
</dbReference>
<dbReference type="PANTHER" id="PTHR11895:SF76">
    <property type="entry name" value="INDOLEACETAMIDE HYDROLASE"/>
    <property type="match status" value="1"/>
</dbReference>
<organism evidence="2">
    <name type="scientific">Caldilineaceae bacterium SB0675_bin_29</name>
    <dbReference type="NCBI Taxonomy" id="2605266"/>
    <lineage>
        <taxon>Bacteria</taxon>
        <taxon>Bacillati</taxon>
        <taxon>Chloroflexota</taxon>
        <taxon>Caldilineae</taxon>
        <taxon>Caldilineales</taxon>
        <taxon>Caldilineaceae</taxon>
    </lineage>
</organism>
<feature type="domain" description="Amidase" evidence="1">
    <location>
        <begin position="26"/>
        <end position="469"/>
    </location>
</feature>
<dbReference type="InterPro" id="IPR023631">
    <property type="entry name" value="Amidase_dom"/>
</dbReference>
<dbReference type="InterPro" id="IPR020556">
    <property type="entry name" value="Amidase_CS"/>
</dbReference>
<reference evidence="2" key="1">
    <citation type="submission" date="2019-09" db="EMBL/GenBank/DDBJ databases">
        <title>Characterisation of the sponge microbiome using genome-centric metagenomics.</title>
        <authorList>
            <person name="Engelberts J.P."/>
            <person name="Robbins S.J."/>
            <person name="De Goeij J.M."/>
            <person name="Aranda M."/>
            <person name="Bell S.C."/>
            <person name="Webster N.S."/>
        </authorList>
    </citation>
    <scope>NUCLEOTIDE SEQUENCE</scope>
    <source>
        <strain evidence="2">SB0675_bin_29</strain>
    </source>
</reference>
<dbReference type="PANTHER" id="PTHR11895">
    <property type="entry name" value="TRANSAMIDASE"/>
    <property type="match status" value="1"/>
</dbReference>
<dbReference type="NCBIfam" id="NF005686">
    <property type="entry name" value="PRK07486.1"/>
    <property type="match status" value="1"/>
</dbReference>
<dbReference type="Pfam" id="PF01425">
    <property type="entry name" value="Amidase"/>
    <property type="match status" value="1"/>
</dbReference>
<evidence type="ECO:0000313" key="2">
    <source>
        <dbReference type="EMBL" id="MYH61184.1"/>
    </source>
</evidence>
<dbReference type="AlphaFoldDB" id="A0A6B1G4Y9"/>
<dbReference type="GO" id="GO:0003824">
    <property type="term" value="F:catalytic activity"/>
    <property type="evidence" value="ECO:0007669"/>
    <property type="project" value="InterPro"/>
</dbReference>
<name>A0A6B1G4Y9_9CHLR</name>
<dbReference type="EMBL" id="VYDA01000201">
    <property type="protein sequence ID" value="MYH61184.1"/>
    <property type="molecule type" value="Genomic_DNA"/>
</dbReference>
<sequence>MTTDLCFRDGRELAAGIRSGAFSSVEVTAAHIAQIERVNPAVNAVVTFLPEQALAGAKAADEALARGEEVGPLHGLPMLHKDTTDTAGIRTTYGSPIHKENVPEQSQLIIERLHAAGAIPMGKTNVPEFGAGSQSFNPVFGATGNPYDPSKTCGGSSGGQAVALACGMTPLADGSDMGGSLRNPGNFCNVVGFRVSPGRVPVWPSLTAWSGLSVQGPMGRTVADAAFLLSVIAGPDARSPIAQSEPGSVFARPLERDFSGVRIAYSADLGGEFPVDPRVREAIEGQLAAFGGLGCEVADFSGAGATRERGDGPGLPDFGDADEIFKIMRAWSFHHSHGPLLADHRHQTQATIIWNGAPGALLSGADLGRAEEMRTTLYHTMRQFMETYEFLLLPVNQVPPFSVDVPYPMAIDSGDGVVEMETYIDWMKSCYYITVTGHPAISVPCGFTPEGLPVGVQIVGRHRDDFGVLQMAHAFEQATRVGERRPGVIGR</sequence>
<comment type="caution">
    <text evidence="2">The sequence shown here is derived from an EMBL/GenBank/DDBJ whole genome shotgun (WGS) entry which is preliminary data.</text>
</comment>
<dbReference type="Gene3D" id="3.90.1300.10">
    <property type="entry name" value="Amidase signature (AS) domain"/>
    <property type="match status" value="1"/>
</dbReference>